<dbReference type="PROSITE" id="PS51257">
    <property type="entry name" value="PROKAR_LIPOPROTEIN"/>
    <property type="match status" value="1"/>
</dbReference>
<reference evidence="3" key="1">
    <citation type="submission" date="2017-06" db="EMBL/GenBank/DDBJ databases">
        <authorList>
            <person name="Varghese N."/>
            <person name="Submissions S."/>
        </authorList>
    </citation>
    <scope>NUCLEOTIDE SEQUENCE [LARGE SCALE GENOMIC DNA]</scope>
    <source>
        <strain evidence="3">LNB2</strain>
    </source>
</reference>
<dbReference type="RefSeq" id="WP_089219088.1">
    <property type="nucleotide sequence ID" value="NZ_FZOS01000006.1"/>
</dbReference>
<dbReference type="EMBL" id="FZOS01000006">
    <property type="protein sequence ID" value="SNS44385.1"/>
    <property type="molecule type" value="Genomic_DNA"/>
</dbReference>
<evidence type="ECO:0000313" key="2">
    <source>
        <dbReference type="EMBL" id="SNS44385.1"/>
    </source>
</evidence>
<dbReference type="Proteomes" id="UP000198281">
    <property type="component" value="Unassembled WGS sequence"/>
</dbReference>
<evidence type="ECO:0000313" key="3">
    <source>
        <dbReference type="Proteomes" id="UP000198281"/>
    </source>
</evidence>
<dbReference type="InterPro" id="IPR025411">
    <property type="entry name" value="DUF4136"/>
</dbReference>
<evidence type="ECO:0000259" key="1">
    <source>
        <dbReference type="Pfam" id="PF13590"/>
    </source>
</evidence>
<feature type="domain" description="DUF4136" evidence="1">
    <location>
        <begin position="23"/>
        <end position="176"/>
    </location>
</feature>
<name>A0A239EIA8_9SPHN</name>
<dbReference type="OrthoDB" id="118896at2"/>
<gene>
    <name evidence="2" type="ORF">SAMN06295912_106159</name>
</gene>
<dbReference type="AlphaFoldDB" id="A0A239EIA8"/>
<keyword evidence="3" id="KW-1185">Reference proteome</keyword>
<dbReference type="Pfam" id="PF13590">
    <property type="entry name" value="DUF4136"/>
    <property type="match status" value="1"/>
</dbReference>
<protein>
    <recommendedName>
        <fullName evidence="1">DUF4136 domain-containing protein</fullName>
    </recommendedName>
</protein>
<proteinExistence type="predicted"/>
<dbReference type="Gene3D" id="3.30.160.670">
    <property type="match status" value="1"/>
</dbReference>
<organism evidence="2 3">
    <name type="scientific">Edaphosphingomonas laterariae</name>
    <dbReference type="NCBI Taxonomy" id="861865"/>
    <lineage>
        <taxon>Bacteria</taxon>
        <taxon>Pseudomonadati</taxon>
        <taxon>Pseudomonadota</taxon>
        <taxon>Alphaproteobacteria</taxon>
        <taxon>Sphingomonadales</taxon>
        <taxon>Rhizorhabdaceae</taxon>
        <taxon>Edaphosphingomonas</taxon>
    </lineage>
</organism>
<accession>A0A239EIA8</accession>
<sequence length="182" mass="19964">MARRATMVWGMLLLAGCSSTPRVNMDADPSVNFSGYRTYTWIYSGVPAGMNALLFQRVKASIDRGLAARSFTQATPGDFAIAFTLGRRDRVEVNDYGPYGPYYPGWGAGYRYGWAYPYNNVDVRNVTDGTLAVDIYDVKTKKPIWHAVATQQITPGQVDQAKIDAAVDAVLAKFPPPLPGSK</sequence>